<dbReference type="GO" id="GO:0016301">
    <property type="term" value="F:kinase activity"/>
    <property type="evidence" value="ECO:0007669"/>
    <property type="project" value="UniProtKB-KW"/>
</dbReference>
<name>A0ABR7W7M6_9ACTN</name>
<proteinExistence type="inferred from homology"/>
<dbReference type="EMBL" id="JACWMS010000001">
    <property type="protein sequence ID" value="MBD1318511.1"/>
    <property type="molecule type" value="Genomic_DNA"/>
</dbReference>
<sequence length="255" mass="27516">MTRGFRKDRRDVDPDFFRAEAAGLRWLRDGGGPMVEVIDVGDDFIELAHLTSTRPTASHARDFGMALARMHDAGAVEFGSPPAGYGGRQFIGERPLSTRTHERWGEFYADERVLPYLPPAIDAGYLEPADADATREACALLASGVFDDGDPPARLHGDLWTGNVLWTARGVVLIDPAAHGGHRETDLAMLALFGCPLLTEVIAGYQGEHPLRPGWEDRVALHQLHPLAVHAAGHGPSYGTALGRAARACVALAAR</sequence>
<evidence type="ECO:0000313" key="2">
    <source>
        <dbReference type="EMBL" id="MBD1318511.1"/>
    </source>
</evidence>
<comment type="similarity">
    <text evidence="1">Belongs to the fructosamine kinase family.</text>
</comment>
<dbReference type="Gene3D" id="1.10.510.10">
    <property type="entry name" value="Transferase(Phosphotransferase) domain 1"/>
    <property type="match status" value="1"/>
</dbReference>
<dbReference type="PIRSF" id="PIRSF006221">
    <property type="entry name" value="Ketosamine-3-kinase"/>
    <property type="match status" value="1"/>
</dbReference>
<dbReference type="InterPro" id="IPR016477">
    <property type="entry name" value="Fructo-/Ketosamine-3-kinase"/>
</dbReference>
<dbReference type="InterPro" id="IPR011009">
    <property type="entry name" value="Kinase-like_dom_sf"/>
</dbReference>
<protein>
    <submittedName>
        <fullName evidence="2">Fructosamine kinase family protein</fullName>
    </submittedName>
</protein>
<accession>A0ABR7W7M6</accession>
<dbReference type="PANTHER" id="PTHR12149">
    <property type="entry name" value="FRUCTOSAMINE 3 KINASE-RELATED PROTEIN"/>
    <property type="match status" value="1"/>
</dbReference>
<dbReference type="Gene3D" id="3.30.200.20">
    <property type="entry name" value="Phosphorylase Kinase, domain 1"/>
    <property type="match status" value="1"/>
</dbReference>
<keyword evidence="1 2" id="KW-0418">Kinase</keyword>
<gene>
    <name evidence="2" type="ORF">IDF66_02850</name>
</gene>
<organism evidence="2 3">
    <name type="scientific">Gordonia hankookensis</name>
    <dbReference type="NCBI Taxonomy" id="589403"/>
    <lineage>
        <taxon>Bacteria</taxon>
        <taxon>Bacillati</taxon>
        <taxon>Actinomycetota</taxon>
        <taxon>Actinomycetes</taxon>
        <taxon>Mycobacteriales</taxon>
        <taxon>Gordoniaceae</taxon>
        <taxon>Gordonia</taxon>
    </lineage>
</organism>
<evidence type="ECO:0000313" key="3">
    <source>
        <dbReference type="Proteomes" id="UP000602395"/>
    </source>
</evidence>
<dbReference type="PANTHER" id="PTHR12149:SF8">
    <property type="entry name" value="PROTEIN-RIBULOSAMINE 3-KINASE"/>
    <property type="match status" value="1"/>
</dbReference>
<dbReference type="Pfam" id="PF03881">
    <property type="entry name" value="Fructosamin_kin"/>
    <property type="match status" value="1"/>
</dbReference>
<keyword evidence="3" id="KW-1185">Reference proteome</keyword>
<comment type="caution">
    <text evidence="2">The sequence shown here is derived from an EMBL/GenBank/DDBJ whole genome shotgun (WGS) entry which is preliminary data.</text>
</comment>
<dbReference type="SUPFAM" id="SSF56112">
    <property type="entry name" value="Protein kinase-like (PK-like)"/>
    <property type="match status" value="1"/>
</dbReference>
<evidence type="ECO:0000256" key="1">
    <source>
        <dbReference type="PIRNR" id="PIRNR006221"/>
    </source>
</evidence>
<dbReference type="Proteomes" id="UP000602395">
    <property type="component" value="Unassembled WGS sequence"/>
</dbReference>
<dbReference type="RefSeq" id="WP_190265650.1">
    <property type="nucleotide sequence ID" value="NZ_BAABAD010000003.1"/>
</dbReference>
<keyword evidence="1" id="KW-0808">Transferase</keyword>
<reference evidence="2 3" key="1">
    <citation type="submission" date="2020-09" db="EMBL/GenBank/DDBJ databases">
        <title>Novel species in genus Gordonia.</title>
        <authorList>
            <person name="Zhang G."/>
        </authorList>
    </citation>
    <scope>NUCLEOTIDE SEQUENCE [LARGE SCALE GENOMIC DNA]</scope>
    <source>
        <strain evidence="2 3">ON-33</strain>
    </source>
</reference>
<dbReference type="Gene3D" id="1.20.1270.240">
    <property type="match status" value="1"/>
</dbReference>